<keyword evidence="3" id="KW-0411">Iron-sulfur</keyword>
<evidence type="ECO:0000256" key="2">
    <source>
        <dbReference type="ARBA" id="ARBA00023004"/>
    </source>
</evidence>
<dbReference type="PROSITE" id="PS00198">
    <property type="entry name" value="4FE4S_FER_1"/>
    <property type="match status" value="2"/>
</dbReference>
<dbReference type="Pfam" id="PF00037">
    <property type="entry name" value="Fer4"/>
    <property type="match status" value="2"/>
</dbReference>
<name>H6LBM7_ACEWD</name>
<dbReference type="PANTHER" id="PTHR43100">
    <property type="entry name" value="GLUTAMATE SYNTHASE [NADPH] SMALL CHAIN"/>
    <property type="match status" value="1"/>
</dbReference>
<protein>
    <submittedName>
        <fullName evidence="5">4Fe-4S ferredoxin iron-sulfur binding domain protein</fullName>
    </submittedName>
</protein>
<evidence type="ECO:0000313" key="5">
    <source>
        <dbReference type="EMBL" id="AFA50150.1"/>
    </source>
</evidence>
<dbReference type="InterPro" id="IPR009051">
    <property type="entry name" value="Helical_ferredxn"/>
</dbReference>
<dbReference type="Pfam" id="PF14691">
    <property type="entry name" value="Fer4_20"/>
    <property type="match status" value="1"/>
</dbReference>
<dbReference type="OrthoDB" id="9803192at2"/>
<dbReference type="GO" id="GO:0051536">
    <property type="term" value="F:iron-sulfur cluster binding"/>
    <property type="evidence" value="ECO:0007669"/>
    <property type="project" value="UniProtKB-KW"/>
</dbReference>
<dbReference type="eggNOG" id="COG0493">
    <property type="taxonomic scope" value="Bacteria"/>
</dbReference>
<evidence type="ECO:0000313" key="6">
    <source>
        <dbReference type="Proteomes" id="UP000007177"/>
    </source>
</evidence>
<evidence type="ECO:0000256" key="1">
    <source>
        <dbReference type="ARBA" id="ARBA00022723"/>
    </source>
</evidence>
<dbReference type="STRING" id="931626.Awo_c34240"/>
<dbReference type="PROSITE" id="PS51379">
    <property type="entry name" value="4FE4S_FER_2"/>
    <property type="match status" value="2"/>
</dbReference>
<keyword evidence="1" id="KW-0479">Metal-binding</keyword>
<keyword evidence="2" id="KW-0408">Iron</keyword>
<feature type="domain" description="4Fe-4S ferredoxin-type" evidence="4">
    <location>
        <begin position="20"/>
        <end position="49"/>
    </location>
</feature>
<dbReference type="PRINTS" id="PR00419">
    <property type="entry name" value="ADXRDTASE"/>
</dbReference>
<dbReference type="RefSeq" id="WP_014357743.1">
    <property type="nucleotide sequence ID" value="NC_016894.1"/>
</dbReference>
<dbReference type="InterPro" id="IPR051394">
    <property type="entry name" value="Glutamate_Synthase"/>
</dbReference>
<dbReference type="SUPFAM" id="SSF51971">
    <property type="entry name" value="Nucleotide-binding domain"/>
    <property type="match status" value="1"/>
</dbReference>
<dbReference type="GO" id="GO:0016491">
    <property type="term" value="F:oxidoreductase activity"/>
    <property type="evidence" value="ECO:0007669"/>
    <property type="project" value="InterPro"/>
</dbReference>
<dbReference type="InterPro" id="IPR017900">
    <property type="entry name" value="4Fe4S_Fe_S_CS"/>
</dbReference>
<dbReference type="Proteomes" id="UP000007177">
    <property type="component" value="Chromosome"/>
</dbReference>
<dbReference type="PANTHER" id="PTHR43100:SF2">
    <property type="entry name" value="BNAA03G19380D PROTEIN"/>
    <property type="match status" value="1"/>
</dbReference>
<accession>H6LBM7</accession>
<organism evidence="5 6">
    <name type="scientific">Acetobacterium woodii (strain ATCC 29683 / DSM 1030 / JCM 2381 / KCTC 1655 / WB1)</name>
    <dbReference type="NCBI Taxonomy" id="931626"/>
    <lineage>
        <taxon>Bacteria</taxon>
        <taxon>Bacillati</taxon>
        <taxon>Bacillota</taxon>
        <taxon>Clostridia</taxon>
        <taxon>Eubacteriales</taxon>
        <taxon>Eubacteriaceae</taxon>
        <taxon>Acetobacterium</taxon>
    </lineage>
</organism>
<proteinExistence type="predicted"/>
<sequence>MSEIRIVPNKNKEFVLKRAAVAHIDPKRCVNCGTCRELCPTDAIQENQRTICRICPGCTDKPGMSLDAMDAFTTKQSCTTACPLGISPQGYVNLVNCGKEKEAYELNWKKNPLPSVCAFICNHPCEEVCKRGVLVDQPIMIRGVKRFLSEHVDYVPEKYPRNYEERIAIIGAGPAGLAAGHFLSREGYNVTIFEGEAEAGGMLIKGIPEFRLDREALKRDISKLEEAGLEIKVNQRIGKFYLNKIRKEYDAVILAAGEPNGKLLKIPGHMNDAILTAMQFMQKANNDQTFVSCPGDFFRIKGGEGIIIGGGSVAMDVARAAVRLGAKNVTVVAVEEYDNLPAHAWEVKEAQEEGVQVLGGYCPTEYVNGGGGTFDHVHFVKVKEMIKDENNKLQFVFNEEEYIDIRGDFAVVATGQEADKSWPESDDKTFFYAGDISGESNCVIDAMASGRKTAYKVDAKLRGRTLRDMDLSHEIYAAPLNEKIYPANRRRVVTFEQPVLKPEDRVNNFEAVDLCYTEKQAKQEVSRCLSCGYEIVDVSKCIGCGICQKECPKGDVITMIAAEVRKEI</sequence>
<evidence type="ECO:0000256" key="3">
    <source>
        <dbReference type="ARBA" id="ARBA00023014"/>
    </source>
</evidence>
<dbReference type="Gene3D" id="3.50.50.60">
    <property type="entry name" value="FAD/NAD(P)-binding domain"/>
    <property type="match status" value="2"/>
</dbReference>
<dbReference type="InterPro" id="IPR028261">
    <property type="entry name" value="DPD_II"/>
</dbReference>
<keyword evidence="6" id="KW-1185">Reference proteome</keyword>
<dbReference type="HOGENOM" id="CLU_000422_3_4_9"/>
<dbReference type="Gene3D" id="1.10.1060.10">
    <property type="entry name" value="Alpha-helical ferredoxin"/>
    <property type="match status" value="1"/>
</dbReference>
<reference evidence="5 6" key="2">
    <citation type="journal article" date="2012" name="PLoS ONE">
        <title>An ancient pathway combining carbon dioxide fixation with the generation and utilization of a sodium ion gradient for ATP synthesis.</title>
        <authorList>
            <person name="Poehlein A."/>
            <person name="Schmidt S."/>
            <person name="Kaster A.K."/>
            <person name="Goenrich M."/>
            <person name="Vollmers J."/>
            <person name="Thurmer A."/>
            <person name="Bertsch J."/>
            <person name="Schuchmann K."/>
            <person name="Voigt B."/>
            <person name="Hecker M."/>
            <person name="Daniel R."/>
            <person name="Thauer R.K."/>
            <person name="Gottschalk G."/>
            <person name="Muller V."/>
        </authorList>
    </citation>
    <scope>NUCLEOTIDE SEQUENCE [LARGE SCALE GENOMIC DNA]</scope>
    <source>
        <strain evidence="6">ATCC 29683 / DSM 1030 / JCM 2381 / KCTC 1655 / WB1</strain>
    </source>
</reference>
<dbReference type="InterPro" id="IPR017896">
    <property type="entry name" value="4Fe4S_Fe-S-bd"/>
</dbReference>
<dbReference type="InterPro" id="IPR036188">
    <property type="entry name" value="FAD/NAD-bd_sf"/>
</dbReference>
<dbReference type="GO" id="GO:0046872">
    <property type="term" value="F:metal ion binding"/>
    <property type="evidence" value="ECO:0007669"/>
    <property type="project" value="UniProtKB-KW"/>
</dbReference>
<dbReference type="Pfam" id="PF07992">
    <property type="entry name" value="Pyr_redox_2"/>
    <property type="match status" value="1"/>
</dbReference>
<feature type="domain" description="4Fe-4S ferredoxin-type" evidence="4">
    <location>
        <begin position="532"/>
        <end position="562"/>
    </location>
</feature>
<dbReference type="InterPro" id="IPR023753">
    <property type="entry name" value="FAD/NAD-binding_dom"/>
</dbReference>
<dbReference type="EMBL" id="CP002987">
    <property type="protein sequence ID" value="AFA50150.1"/>
    <property type="molecule type" value="Genomic_DNA"/>
</dbReference>
<dbReference type="KEGG" id="awo:Awo_c34240"/>
<gene>
    <name evidence="5" type="ordered locus">Awo_c34240</name>
</gene>
<dbReference type="SUPFAM" id="SSF46548">
    <property type="entry name" value="alpha-helical ferredoxin"/>
    <property type="match status" value="3"/>
</dbReference>
<reference evidence="6" key="1">
    <citation type="submission" date="2011-07" db="EMBL/GenBank/DDBJ databases">
        <title>Complete genome sequence of Acetobacterium woodii.</title>
        <authorList>
            <person name="Poehlein A."/>
            <person name="Schmidt S."/>
            <person name="Kaster A.-K."/>
            <person name="Goenrich M."/>
            <person name="Vollmers J."/>
            <person name="Thuermer A."/>
            <person name="Gottschalk G."/>
            <person name="Thauer R.K."/>
            <person name="Daniel R."/>
            <person name="Mueller V."/>
        </authorList>
    </citation>
    <scope>NUCLEOTIDE SEQUENCE [LARGE SCALE GENOMIC DNA]</scope>
    <source>
        <strain evidence="6">ATCC 29683 / DSM 1030 / JCM 2381 / KCTC 1655 / WB1</strain>
    </source>
</reference>
<dbReference type="AlphaFoldDB" id="H6LBM7"/>
<evidence type="ECO:0000259" key="4">
    <source>
        <dbReference type="PROSITE" id="PS51379"/>
    </source>
</evidence>